<evidence type="ECO:0000256" key="3">
    <source>
        <dbReference type="ARBA" id="ARBA00022692"/>
    </source>
</evidence>
<feature type="region of interest" description="Disordered" evidence="6">
    <location>
        <begin position="221"/>
        <end position="247"/>
    </location>
</feature>
<feature type="transmembrane region" description="Helical" evidence="7">
    <location>
        <begin position="87"/>
        <end position="105"/>
    </location>
</feature>
<feature type="transmembrane region" description="Helical" evidence="7">
    <location>
        <begin position="291"/>
        <end position="313"/>
    </location>
</feature>
<comment type="subcellular location">
    <subcellularLocation>
        <location evidence="1">Membrane</location>
        <topology evidence="1">Multi-pass membrane protein</topology>
    </subcellularLocation>
</comment>
<evidence type="ECO:0000313" key="9">
    <source>
        <dbReference type="Proteomes" id="UP000504637"/>
    </source>
</evidence>
<feature type="transmembrane region" description="Helical" evidence="7">
    <location>
        <begin position="394"/>
        <end position="418"/>
    </location>
</feature>
<dbReference type="PANTHER" id="PTHR23504:SF15">
    <property type="entry name" value="MAJOR FACILITATOR SUPERFAMILY (MFS) PROFILE DOMAIN-CONTAINING PROTEIN"/>
    <property type="match status" value="1"/>
</dbReference>
<dbReference type="InterPro" id="IPR001958">
    <property type="entry name" value="Tet-R_TetA/multi-R_MdtG-like"/>
</dbReference>
<reference evidence="10" key="2">
    <citation type="submission" date="2020-04" db="EMBL/GenBank/DDBJ databases">
        <authorList>
            <consortium name="NCBI Genome Project"/>
        </authorList>
    </citation>
    <scope>NUCLEOTIDE SEQUENCE</scope>
    <source>
        <strain evidence="10">CBS 342.82</strain>
    </source>
</reference>
<organism evidence="10">
    <name type="scientific">Dissoconium aciculare CBS 342.82</name>
    <dbReference type="NCBI Taxonomy" id="1314786"/>
    <lineage>
        <taxon>Eukaryota</taxon>
        <taxon>Fungi</taxon>
        <taxon>Dikarya</taxon>
        <taxon>Ascomycota</taxon>
        <taxon>Pezizomycotina</taxon>
        <taxon>Dothideomycetes</taxon>
        <taxon>Dothideomycetidae</taxon>
        <taxon>Mycosphaerellales</taxon>
        <taxon>Dissoconiaceae</taxon>
        <taxon>Dissoconium</taxon>
    </lineage>
</organism>
<dbReference type="Pfam" id="PF07690">
    <property type="entry name" value="MFS_1"/>
    <property type="match status" value="1"/>
</dbReference>
<dbReference type="RefSeq" id="XP_033455337.1">
    <property type="nucleotide sequence ID" value="XM_033608104.1"/>
</dbReference>
<dbReference type="AlphaFoldDB" id="A0A6J3LR13"/>
<dbReference type="GO" id="GO:0016020">
    <property type="term" value="C:membrane"/>
    <property type="evidence" value="ECO:0007669"/>
    <property type="project" value="UniProtKB-SubCell"/>
</dbReference>
<feature type="transmembrane region" description="Helical" evidence="7">
    <location>
        <begin position="53"/>
        <end position="75"/>
    </location>
</feature>
<feature type="domain" description="Major facilitator superfamily (MFS) profile" evidence="8">
    <location>
        <begin position="16"/>
        <end position="454"/>
    </location>
</feature>
<feature type="transmembrane region" description="Helical" evidence="7">
    <location>
        <begin position="187"/>
        <end position="211"/>
    </location>
</feature>
<keyword evidence="4 7" id="KW-1133">Transmembrane helix</keyword>
<dbReference type="InterPro" id="IPR036259">
    <property type="entry name" value="MFS_trans_sf"/>
</dbReference>
<dbReference type="Gene3D" id="1.20.1250.20">
    <property type="entry name" value="MFS general substrate transporter like domains"/>
    <property type="match status" value="1"/>
</dbReference>
<gene>
    <name evidence="10" type="ORF">K489DRAFT_413921</name>
</gene>
<evidence type="ECO:0000256" key="7">
    <source>
        <dbReference type="SAM" id="Phobius"/>
    </source>
</evidence>
<dbReference type="PANTHER" id="PTHR23504">
    <property type="entry name" value="MAJOR FACILITATOR SUPERFAMILY DOMAIN-CONTAINING PROTEIN 10"/>
    <property type="match status" value="1"/>
</dbReference>
<dbReference type="GeneID" id="54365903"/>
<evidence type="ECO:0000259" key="8">
    <source>
        <dbReference type="PROSITE" id="PS50850"/>
    </source>
</evidence>
<dbReference type="SUPFAM" id="SSF103473">
    <property type="entry name" value="MFS general substrate transporter"/>
    <property type="match status" value="1"/>
</dbReference>
<feature type="transmembrane region" description="Helical" evidence="7">
    <location>
        <begin position="146"/>
        <end position="167"/>
    </location>
</feature>
<evidence type="ECO:0000256" key="1">
    <source>
        <dbReference type="ARBA" id="ARBA00004141"/>
    </source>
</evidence>
<dbReference type="OrthoDB" id="419616at2759"/>
<evidence type="ECO:0000256" key="4">
    <source>
        <dbReference type="ARBA" id="ARBA00022989"/>
    </source>
</evidence>
<evidence type="ECO:0000313" key="10">
    <source>
        <dbReference type="RefSeq" id="XP_033455337.1"/>
    </source>
</evidence>
<dbReference type="InterPro" id="IPR011701">
    <property type="entry name" value="MFS"/>
</dbReference>
<evidence type="ECO:0000256" key="2">
    <source>
        <dbReference type="ARBA" id="ARBA00022448"/>
    </source>
</evidence>
<reference evidence="10" key="3">
    <citation type="submission" date="2025-08" db="UniProtKB">
        <authorList>
            <consortium name="RefSeq"/>
        </authorList>
    </citation>
    <scope>IDENTIFICATION</scope>
    <source>
        <strain evidence="10">CBS 342.82</strain>
    </source>
</reference>
<dbReference type="PRINTS" id="PR01035">
    <property type="entry name" value="TCRTETA"/>
</dbReference>
<feature type="transmembrane region" description="Helical" evidence="7">
    <location>
        <begin position="16"/>
        <end position="41"/>
    </location>
</feature>
<keyword evidence="5 7" id="KW-0472">Membrane</keyword>
<dbReference type="Proteomes" id="UP000504637">
    <property type="component" value="Unplaced"/>
</dbReference>
<sequence length="461" mass="49501">MAMEDNPEWNPLVRRVLFFTGLIVLAEPLAATMLLSFVAFMVRDFPAVDNDRVAFWCGLLTSAYFVAQVFTAPIYGILSDRIGRKPVLLFGLVGSAVCTVIFGTAKNTTVAIVSRVLCGVFNGNAGVSRTAIGELAVNHNLHQGRAFALFGFCTALGTLIGPLLGGFLCQPAEKYRFDGPGGMFKIYPYLLPCLIGAGYNITIVALSVLFLPETNIEIKGRSQETEDAASEETPLLPQDRDETTKDPPKNMTGLVVLMLCYLSITLHVIAFDDMYPVVAATLPPIGLGYTSIQVATTLLLTSPVLFAVQLIGYPILSTRFSYTKLWGLSSILFLFVYLACPFAILLPAGSWLQWSSFCGLLAIRISAVVIGYTSLAVLLALAAPPNARGATVSIAQAVVSASRAVGPALAGALWSWGLSNHLPAPLNQNILFLFMCLAAALQVMTTFGLSFSDFQESVQSK</sequence>
<feature type="transmembrane region" description="Helical" evidence="7">
    <location>
        <begin position="325"/>
        <end position="348"/>
    </location>
</feature>
<feature type="transmembrane region" description="Helical" evidence="7">
    <location>
        <begin position="430"/>
        <end position="451"/>
    </location>
</feature>
<dbReference type="CDD" id="cd17330">
    <property type="entry name" value="MFS_SLC46_TetA_like"/>
    <property type="match status" value="1"/>
</dbReference>
<dbReference type="PROSITE" id="PS50850">
    <property type="entry name" value="MFS"/>
    <property type="match status" value="1"/>
</dbReference>
<accession>A0A6J3LR13</accession>
<dbReference type="GO" id="GO:0022857">
    <property type="term" value="F:transmembrane transporter activity"/>
    <property type="evidence" value="ECO:0007669"/>
    <property type="project" value="InterPro"/>
</dbReference>
<keyword evidence="3 7" id="KW-0812">Transmembrane</keyword>
<protein>
    <submittedName>
        <fullName evidence="10">MFS general substrate transporter</fullName>
    </submittedName>
</protein>
<reference evidence="10" key="1">
    <citation type="submission" date="2020-01" db="EMBL/GenBank/DDBJ databases">
        <authorList>
            <consortium name="DOE Joint Genome Institute"/>
            <person name="Haridas S."/>
            <person name="Albert R."/>
            <person name="Binder M."/>
            <person name="Bloem J."/>
            <person name="Labutti K."/>
            <person name="Salamov A."/>
            <person name="Andreopoulos B."/>
            <person name="Baker S.E."/>
            <person name="Barry K."/>
            <person name="Bills G."/>
            <person name="Bluhm B.H."/>
            <person name="Cannon C."/>
            <person name="Castanera R."/>
            <person name="Culley D.E."/>
            <person name="Daum C."/>
            <person name="Ezra D."/>
            <person name="Gonzalez J.B."/>
            <person name="Henrissat B."/>
            <person name="Kuo A."/>
            <person name="Liang C."/>
            <person name="Lipzen A."/>
            <person name="Lutzoni F."/>
            <person name="Magnuson J."/>
            <person name="Mondo S."/>
            <person name="Nolan M."/>
            <person name="Ohm R."/>
            <person name="Pangilinan J."/>
            <person name="Park H.-J."/>
            <person name="Ramirez L."/>
            <person name="Alfaro M."/>
            <person name="Sun H."/>
            <person name="Tritt A."/>
            <person name="Yoshinaga Y."/>
            <person name="Zwiers L.-H."/>
            <person name="Turgeon B.G."/>
            <person name="Goodwin S.B."/>
            <person name="Spatafora J.W."/>
            <person name="Crous P.W."/>
            <person name="Grigoriev I.V."/>
        </authorList>
    </citation>
    <scope>NUCLEOTIDE SEQUENCE</scope>
    <source>
        <strain evidence="10">CBS 342.82</strain>
    </source>
</reference>
<proteinExistence type="predicted"/>
<keyword evidence="2" id="KW-0813">Transport</keyword>
<dbReference type="InterPro" id="IPR020846">
    <property type="entry name" value="MFS_dom"/>
</dbReference>
<feature type="transmembrane region" description="Helical" evidence="7">
    <location>
        <begin position="251"/>
        <end position="271"/>
    </location>
</feature>
<keyword evidence="9" id="KW-1185">Reference proteome</keyword>
<name>A0A6J3LR13_9PEZI</name>
<evidence type="ECO:0000256" key="6">
    <source>
        <dbReference type="SAM" id="MobiDB-lite"/>
    </source>
</evidence>
<evidence type="ECO:0000256" key="5">
    <source>
        <dbReference type="ARBA" id="ARBA00023136"/>
    </source>
</evidence>
<feature type="compositionally biased region" description="Basic and acidic residues" evidence="6">
    <location>
        <begin position="238"/>
        <end position="247"/>
    </location>
</feature>
<feature type="transmembrane region" description="Helical" evidence="7">
    <location>
        <begin position="354"/>
        <end position="382"/>
    </location>
</feature>